<dbReference type="Gene3D" id="1.10.10.60">
    <property type="entry name" value="Homeodomain-like"/>
    <property type="match status" value="1"/>
</dbReference>
<dbReference type="InterPro" id="IPR018062">
    <property type="entry name" value="HTH_AraC-typ_CS"/>
</dbReference>
<dbReference type="InterPro" id="IPR018060">
    <property type="entry name" value="HTH_AraC"/>
</dbReference>
<organism evidence="5">
    <name type="scientific">hydrothermal vent metagenome</name>
    <dbReference type="NCBI Taxonomy" id="652676"/>
    <lineage>
        <taxon>unclassified sequences</taxon>
        <taxon>metagenomes</taxon>
        <taxon>ecological metagenomes</taxon>
    </lineage>
</organism>
<dbReference type="GO" id="GO:0003700">
    <property type="term" value="F:DNA-binding transcription factor activity"/>
    <property type="evidence" value="ECO:0007669"/>
    <property type="project" value="InterPro"/>
</dbReference>
<evidence type="ECO:0000313" key="5">
    <source>
        <dbReference type="EMBL" id="CUS44971.1"/>
    </source>
</evidence>
<sequence>MTDTCPPEILSRSLQDMLTQLHDPASAEGLSTRKVDGWSHPVPGGLGFRYEYDGNVAKGGWEFYELHNGICIALVNMVARRQLARSHRCDDYLALSAVLNGNVRLADAAGTDGELADGYCTVYGTGGERSFDTLYEAGDHLRWVTLYFERRRFFDLTGLAESDIPADLGHYIREGGDYPVRNVPLSELASLTAHQLISPPFARAFRGAFMSAKALELACHILFGLAQPDSEQFGGRFEAEDHRRLKRAMQMIRGNIDQQISVHEIAEAVGMTRHRLQIGFRMIYGETVGRIRDKLRMELALDLIRDSKMSMMEIALETGYEHAASFTRAFKAAFGVSPIQMRKVANDELRVRHLASSLKRSSKPVSGEGNDDA</sequence>
<dbReference type="PANTHER" id="PTHR47893:SF1">
    <property type="entry name" value="REGULATORY PROTEIN PCHR"/>
    <property type="match status" value="1"/>
</dbReference>
<keyword evidence="2" id="KW-0238">DNA-binding</keyword>
<dbReference type="InterPro" id="IPR009057">
    <property type="entry name" value="Homeodomain-like_sf"/>
</dbReference>
<evidence type="ECO:0000256" key="1">
    <source>
        <dbReference type="ARBA" id="ARBA00023015"/>
    </source>
</evidence>
<evidence type="ECO:0000259" key="4">
    <source>
        <dbReference type="PROSITE" id="PS01124"/>
    </source>
</evidence>
<evidence type="ECO:0000256" key="2">
    <source>
        <dbReference type="ARBA" id="ARBA00023125"/>
    </source>
</evidence>
<dbReference type="PROSITE" id="PS01124">
    <property type="entry name" value="HTH_ARAC_FAMILY_2"/>
    <property type="match status" value="1"/>
</dbReference>
<reference evidence="5" key="1">
    <citation type="submission" date="2015-10" db="EMBL/GenBank/DDBJ databases">
        <authorList>
            <person name="Gilbert D.G."/>
        </authorList>
    </citation>
    <scope>NUCLEOTIDE SEQUENCE</scope>
</reference>
<dbReference type="PROSITE" id="PS00041">
    <property type="entry name" value="HTH_ARAC_FAMILY_1"/>
    <property type="match status" value="1"/>
</dbReference>
<dbReference type="SUPFAM" id="SSF46689">
    <property type="entry name" value="Homeodomain-like"/>
    <property type="match status" value="2"/>
</dbReference>
<dbReference type="AlphaFoldDB" id="A0A160TKH5"/>
<protein>
    <submittedName>
        <fullName evidence="5">Transcriptional regulator, AraC family</fullName>
    </submittedName>
</protein>
<dbReference type="InterPro" id="IPR020449">
    <property type="entry name" value="Tscrpt_reg_AraC-type_HTH"/>
</dbReference>
<keyword evidence="3" id="KW-0804">Transcription</keyword>
<dbReference type="Pfam" id="PF12833">
    <property type="entry name" value="HTH_18"/>
    <property type="match status" value="1"/>
</dbReference>
<proteinExistence type="predicted"/>
<dbReference type="SMART" id="SM00342">
    <property type="entry name" value="HTH_ARAC"/>
    <property type="match status" value="1"/>
</dbReference>
<feature type="domain" description="HTH araC/xylS-type" evidence="4">
    <location>
        <begin position="246"/>
        <end position="344"/>
    </location>
</feature>
<dbReference type="EMBL" id="CZQE01000198">
    <property type="protein sequence ID" value="CUS44971.1"/>
    <property type="molecule type" value="Genomic_DNA"/>
</dbReference>
<dbReference type="InterPro" id="IPR053142">
    <property type="entry name" value="PchR_regulatory_protein"/>
</dbReference>
<dbReference type="PRINTS" id="PR00032">
    <property type="entry name" value="HTHARAC"/>
</dbReference>
<dbReference type="GO" id="GO:0043565">
    <property type="term" value="F:sequence-specific DNA binding"/>
    <property type="evidence" value="ECO:0007669"/>
    <property type="project" value="InterPro"/>
</dbReference>
<accession>A0A160TKH5</accession>
<gene>
    <name evidence="5" type="ORF">MGWOODY_Smn2774</name>
</gene>
<name>A0A160TKH5_9ZZZZ</name>
<keyword evidence="1" id="KW-0805">Transcription regulation</keyword>
<dbReference type="PANTHER" id="PTHR47893">
    <property type="entry name" value="REGULATORY PROTEIN PCHR"/>
    <property type="match status" value="1"/>
</dbReference>
<evidence type="ECO:0000256" key="3">
    <source>
        <dbReference type="ARBA" id="ARBA00023163"/>
    </source>
</evidence>